<dbReference type="GO" id="GO:0016020">
    <property type="term" value="C:membrane"/>
    <property type="evidence" value="ECO:0007669"/>
    <property type="project" value="InterPro"/>
</dbReference>
<protein>
    <submittedName>
        <fullName evidence="3">Autolysin sensor kinase</fullName>
        <ecNumber evidence="3">2.7.3.-</ecNumber>
    </submittedName>
</protein>
<feature type="transmembrane region" description="Helical" evidence="1">
    <location>
        <begin position="20"/>
        <end position="38"/>
    </location>
</feature>
<evidence type="ECO:0000256" key="1">
    <source>
        <dbReference type="SAM" id="Phobius"/>
    </source>
</evidence>
<comment type="caution">
    <text evidence="3">The sequence shown here is derived from an EMBL/GenBank/DDBJ whole genome shotgun (WGS) entry which is preliminary data.</text>
</comment>
<dbReference type="PANTHER" id="PTHR34220">
    <property type="entry name" value="SENSOR HISTIDINE KINASE YPDA"/>
    <property type="match status" value="1"/>
</dbReference>
<keyword evidence="3" id="KW-0418">Kinase</keyword>
<dbReference type="InterPro" id="IPR036890">
    <property type="entry name" value="HATPase_C_sf"/>
</dbReference>
<evidence type="ECO:0000313" key="3">
    <source>
        <dbReference type="EMBL" id="CAG4885033.1"/>
    </source>
</evidence>
<sequence>MVEKDSSIRQNPSPSGPVGLLLLLTLNALLALVTVFSVDALMRWFSAAAAVASLIATWWHLARQSRSPAIVEARLMALTARIRPHFLFNSLNGILGIIRNDPRRAEKALEELAELFRALMQDPRELVPLSAEIALCRQYIELERLRLGERVRVNWDIEQCPPDALLPPLMLQPLLENAVYHGIEPASDPGVVEIKLLHSGSTLVIVMSNPNESPVTRAMGNQMALANIRERLALFYADAAHLDAEVRDGRYTVRIVLPYQKRMA</sequence>
<dbReference type="RefSeq" id="WP_220636817.1">
    <property type="nucleotide sequence ID" value="NZ_CAJQUM010000001.1"/>
</dbReference>
<keyword evidence="1" id="KW-0812">Transmembrane</keyword>
<feature type="transmembrane region" description="Helical" evidence="1">
    <location>
        <begin position="44"/>
        <end position="61"/>
    </location>
</feature>
<evidence type="ECO:0000259" key="2">
    <source>
        <dbReference type="Pfam" id="PF06580"/>
    </source>
</evidence>
<accession>A0A916J6T2</accession>
<dbReference type="SUPFAM" id="SSF55874">
    <property type="entry name" value="ATPase domain of HSP90 chaperone/DNA topoisomerase II/histidine kinase"/>
    <property type="match status" value="1"/>
</dbReference>
<keyword evidence="1" id="KW-0472">Membrane</keyword>
<dbReference type="EMBL" id="CAJQUM010000001">
    <property type="protein sequence ID" value="CAG4885033.1"/>
    <property type="molecule type" value="Genomic_DNA"/>
</dbReference>
<reference evidence="3" key="1">
    <citation type="submission" date="2021-04" db="EMBL/GenBank/DDBJ databases">
        <authorList>
            <person name="Hornung B."/>
        </authorList>
    </citation>
    <scope>NUCLEOTIDE SEQUENCE</scope>
    <source>
        <strain evidence="3">G5G6</strain>
    </source>
</reference>
<dbReference type="Pfam" id="PF06580">
    <property type="entry name" value="His_kinase"/>
    <property type="match status" value="1"/>
</dbReference>
<name>A0A916J6T2_9PROT</name>
<keyword evidence="4" id="KW-1185">Reference proteome</keyword>
<proteinExistence type="predicted"/>
<dbReference type="InterPro" id="IPR050640">
    <property type="entry name" value="Bact_2-comp_sensor_kinase"/>
</dbReference>
<dbReference type="GO" id="GO:0000155">
    <property type="term" value="F:phosphorelay sensor kinase activity"/>
    <property type="evidence" value="ECO:0007669"/>
    <property type="project" value="InterPro"/>
</dbReference>
<keyword evidence="1" id="KW-1133">Transmembrane helix</keyword>
<dbReference type="PANTHER" id="PTHR34220:SF7">
    <property type="entry name" value="SENSOR HISTIDINE KINASE YPDA"/>
    <property type="match status" value="1"/>
</dbReference>
<dbReference type="EC" id="2.7.3.-" evidence="3"/>
<dbReference type="InterPro" id="IPR010559">
    <property type="entry name" value="Sig_transdc_His_kin_internal"/>
</dbReference>
<dbReference type="Proteomes" id="UP000742786">
    <property type="component" value="Unassembled WGS sequence"/>
</dbReference>
<keyword evidence="3" id="KW-0808">Transferase</keyword>
<organism evidence="3 4">
    <name type="scientific">Georgfuchsia toluolica</name>
    <dbReference type="NCBI Taxonomy" id="424218"/>
    <lineage>
        <taxon>Bacteria</taxon>
        <taxon>Pseudomonadati</taxon>
        <taxon>Pseudomonadota</taxon>
        <taxon>Betaproteobacteria</taxon>
        <taxon>Nitrosomonadales</taxon>
        <taxon>Sterolibacteriaceae</taxon>
        <taxon>Georgfuchsia</taxon>
    </lineage>
</organism>
<dbReference type="AlphaFoldDB" id="A0A916J6T2"/>
<evidence type="ECO:0000313" key="4">
    <source>
        <dbReference type="Proteomes" id="UP000742786"/>
    </source>
</evidence>
<gene>
    <name evidence="3" type="ORF">GTOL_12915</name>
</gene>
<dbReference type="Gene3D" id="3.30.565.10">
    <property type="entry name" value="Histidine kinase-like ATPase, C-terminal domain"/>
    <property type="match status" value="1"/>
</dbReference>
<feature type="domain" description="Signal transduction histidine kinase internal region" evidence="2">
    <location>
        <begin position="73"/>
        <end position="150"/>
    </location>
</feature>